<dbReference type="AlphaFoldDB" id="A0A8H7XQB6"/>
<evidence type="ECO:0000256" key="1">
    <source>
        <dbReference type="SAM" id="SignalP"/>
    </source>
</evidence>
<evidence type="ECO:0000313" key="2">
    <source>
        <dbReference type="EMBL" id="KAG5164101.1"/>
    </source>
</evidence>
<protein>
    <submittedName>
        <fullName evidence="2">Uncharacterized protein</fullName>
    </submittedName>
</protein>
<feature type="signal peptide" evidence="1">
    <location>
        <begin position="1"/>
        <end position="20"/>
    </location>
</feature>
<gene>
    <name evidence="2" type="ORF">JR316_010594</name>
</gene>
<organism evidence="2">
    <name type="scientific">Psilocybe cubensis</name>
    <name type="common">Psychedelic mushroom</name>
    <name type="synonym">Stropharia cubensis</name>
    <dbReference type="NCBI Taxonomy" id="181762"/>
    <lineage>
        <taxon>Eukaryota</taxon>
        <taxon>Fungi</taxon>
        <taxon>Dikarya</taxon>
        <taxon>Basidiomycota</taxon>
        <taxon>Agaricomycotina</taxon>
        <taxon>Agaricomycetes</taxon>
        <taxon>Agaricomycetidae</taxon>
        <taxon>Agaricales</taxon>
        <taxon>Agaricineae</taxon>
        <taxon>Strophariaceae</taxon>
        <taxon>Psilocybe</taxon>
    </lineage>
</organism>
<sequence>MILIHILFLFALPFIRGANASLTPDQVVINIKAITTVSQDANTALAPLSPSTSVAVITTSGQRLAAEFANIVQSLTGDVTAMNTTPPFTDDLAGPIVDALTDFVKVHQILLSTVIGKQSIFAQFLLTAPIAAALRALESEVDFFAFSLIALIPTRTSSVKDCQQSLDSSLGDAIAKYQAICIPSVLYPAIPPVCVSLTL</sequence>
<feature type="chain" id="PRO_5034542480" evidence="1">
    <location>
        <begin position="21"/>
        <end position="199"/>
    </location>
</feature>
<reference evidence="2" key="1">
    <citation type="submission" date="2021-02" db="EMBL/GenBank/DDBJ databases">
        <title>Psilocybe cubensis genome.</title>
        <authorList>
            <person name="Mckernan K.J."/>
            <person name="Crawford S."/>
            <person name="Trippe A."/>
            <person name="Kane L.T."/>
            <person name="Mclaughlin S."/>
        </authorList>
    </citation>
    <scope>NUCLEOTIDE SEQUENCE [LARGE SCALE GENOMIC DNA]</scope>
    <source>
        <strain evidence="2">MGC-MH-2018</strain>
    </source>
</reference>
<accession>A0A8H7XQB6</accession>
<name>A0A8H7XQB6_PSICU</name>
<dbReference type="EMBL" id="JAFIQS010000012">
    <property type="protein sequence ID" value="KAG5164101.1"/>
    <property type="molecule type" value="Genomic_DNA"/>
</dbReference>
<keyword evidence="1" id="KW-0732">Signal</keyword>
<proteinExistence type="predicted"/>
<comment type="caution">
    <text evidence="2">The sequence shown here is derived from an EMBL/GenBank/DDBJ whole genome shotgun (WGS) entry which is preliminary data.</text>
</comment>